<protein>
    <submittedName>
        <fullName evidence="1">Uncharacterized protein</fullName>
    </submittedName>
</protein>
<dbReference type="OrthoDB" id="9838459at2"/>
<comment type="caution">
    <text evidence="1">The sequence shown here is derived from an EMBL/GenBank/DDBJ whole genome shotgun (WGS) entry which is preliminary data.</text>
</comment>
<evidence type="ECO:0000313" key="1">
    <source>
        <dbReference type="EMBL" id="KPL90540.1"/>
    </source>
</evidence>
<gene>
    <name evidence="1" type="ORF">SE18_05465</name>
</gene>
<proteinExistence type="predicted"/>
<evidence type="ECO:0000313" key="2">
    <source>
        <dbReference type="Proteomes" id="UP000050277"/>
    </source>
</evidence>
<accession>A0A0P6YEG4</accession>
<reference evidence="1 2" key="1">
    <citation type="submission" date="2015-07" db="EMBL/GenBank/DDBJ databases">
        <title>Whole genome sequence of Herpetosiphon geysericola DSM 7119.</title>
        <authorList>
            <person name="Hemp J."/>
            <person name="Ward L.M."/>
            <person name="Pace L.A."/>
            <person name="Fischer W.W."/>
        </authorList>
    </citation>
    <scope>NUCLEOTIDE SEQUENCE [LARGE SCALE GENOMIC DNA]</scope>
    <source>
        <strain evidence="1 2">DSM 7119</strain>
    </source>
</reference>
<sequence>MLKPIFGLARVLLAAQVGSYLGDTPKHGAGTPKGMALGPVNVTLSNVAPAAIVGVLCGNSMVYSLLTSYALSSIIGDKFEETVLAQIGQ</sequence>
<keyword evidence="2" id="KW-1185">Reference proteome</keyword>
<name>A0A0P6YEG4_9CHLR</name>
<dbReference type="EMBL" id="LGKP01000011">
    <property type="protein sequence ID" value="KPL90540.1"/>
    <property type="molecule type" value="Genomic_DNA"/>
</dbReference>
<organism evidence="1 2">
    <name type="scientific">Herpetosiphon geysericola</name>
    <dbReference type="NCBI Taxonomy" id="70996"/>
    <lineage>
        <taxon>Bacteria</taxon>
        <taxon>Bacillati</taxon>
        <taxon>Chloroflexota</taxon>
        <taxon>Chloroflexia</taxon>
        <taxon>Herpetosiphonales</taxon>
        <taxon>Herpetosiphonaceae</taxon>
        <taxon>Herpetosiphon</taxon>
    </lineage>
</organism>
<dbReference type="AlphaFoldDB" id="A0A0P6YEG4"/>
<dbReference type="Proteomes" id="UP000050277">
    <property type="component" value="Unassembled WGS sequence"/>
</dbReference>
<dbReference type="RefSeq" id="WP_054533418.1">
    <property type="nucleotide sequence ID" value="NZ_LGKP01000011.1"/>
</dbReference>